<dbReference type="KEGG" id="afs:AFR_05480"/>
<organism evidence="2 3">
    <name type="scientific">Actinoplanes friuliensis DSM 7358</name>
    <dbReference type="NCBI Taxonomy" id="1246995"/>
    <lineage>
        <taxon>Bacteria</taxon>
        <taxon>Bacillati</taxon>
        <taxon>Actinomycetota</taxon>
        <taxon>Actinomycetes</taxon>
        <taxon>Micromonosporales</taxon>
        <taxon>Micromonosporaceae</taxon>
        <taxon>Actinoplanes</taxon>
    </lineage>
</organism>
<evidence type="ECO:0000313" key="2">
    <source>
        <dbReference type="EMBL" id="AGZ39385.1"/>
    </source>
</evidence>
<keyword evidence="1" id="KW-1133">Transmembrane helix</keyword>
<feature type="transmembrane region" description="Helical" evidence="1">
    <location>
        <begin position="75"/>
        <end position="96"/>
    </location>
</feature>
<protein>
    <submittedName>
        <fullName evidence="2">Uncharacterized protein</fullName>
    </submittedName>
</protein>
<keyword evidence="3" id="KW-1185">Reference proteome</keyword>
<proteinExistence type="predicted"/>
<accession>U5VUI2</accession>
<dbReference type="EMBL" id="CP006272">
    <property type="protein sequence ID" value="AGZ39385.1"/>
    <property type="molecule type" value="Genomic_DNA"/>
</dbReference>
<keyword evidence="1" id="KW-0812">Transmembrane</keyword>
<dbReference type="AlphaFoldDB" id="U5VUI2"/>
<reference evidence="2 3" key="1">
    <citation type="journal article" date="2014" name="J. Biotechnol.">
        <title>Complete genome sequence of the actinobacterium Actinoplanes friuliensis HAG 010964, producer of the lipopeptide antibiotic friulimycin.</title>
        <authorList>
            <person name="Ruckert C."/>
            <person name="Szczepanowski R."/>
            <person name="Albersmeier A."/>
            <person name="Goesmann A."/>
            <person name="Fischer N."/>
            <person name="Steinkamper A."/>
            <person name="Puhler A."/>
            <person name="Biener R."/>
            <person name="Schwartz D."/>
            <person name="Kalinowski J."/>
        </authorList>
    </citation>
    <scope>NUCLEOTIDE SEQUENCE [LARGE SCALE GENOMIC DNA]</scope>
    <source>
        <strain evidence="2 3">DSM 7358</strain>
    </source>
</reference>
<evidence type="ECO:0000313" key="3">
    <source>
        <dbReference type="Proteomes" id="UP000017746"/>
    </source>
</evidence>
<sequence length="102" mass="10318">MVGLSVAALMLWGVIALIWGPGLIGVSIANCGDTTTAICTPAGKVFGPWSAPVGAGLGLAAIIYGCWIRVREHPALWLTAGLFLTIVGFLITQSLASGAPGV</sequence>
<evidence type="ECO:0000256" key="1">
    <source>
        <dbReference type="SAM" id="Phobius"/>
    </source>
</evidence>
<dbReference type="PATRIC" id="fig|1246995.3.peg.1111"/>
<dbReference type="HOGENOM" id="CLU_2271336_0_0_11"/>
<name>U5VUI2_9ACTN</name>
<gene>
    <name evidence="2" type="ORF">AFR_05480</name>
</gene>
<keyword evidence="1" id="KW-0472">Membrane</keyword>
<dbReference type="Proteomes" id="UP000017746">
    <property type="component" value="Chromosome"/>
</dbReference>
<feature type="transmembrane region" description="Helical" evidence="1">
    <location>
        <begin position="47"/>
        <end position="68"/>
    </location>
</feature>